<dbReference type="AlphaFoldDB" id="A0A7V4U3N3"/>
<dbReference type="GO" id="GO:0006355">
    <property type="term" value="P:regulation of DNA-templated transcription"/>
    <property type="evidence" value="ECO:0007669"/>
    <property type="project" value="InterPro"/>
</dbReference>
<evidence type="ECO:0000259" key="4">
    <source>
        <dbReference type="PROSITE" id="PS50043"/>
    </source>
</evidence>
<feature type="domain" description="Response regulatory" evidence="5">
    <location>
        <begin position="10"/>
        <end position="126"/>
    </location>
</feature>
<dbReference type="Proteomes" id="UP000885779">
    <property type="component" value="Unassembled WGS sequence"/>
</dbReference>
<dbReference type="PROSITE" id="PS50043">
    <property type="entry name" value="HTH_LUXR_2"/>
    <property type="match status" value="1"/>
</dbReference>
<dbReference type="Pfam" id="PF00072">
    <property type="entry name" value="Response_reg"/>
    <property type="match status" value="1"/>
</dbReference>
<keyword evidence="2" id="KW-0238">DNA-binding</keyword>
<dbReference type="SMART" id="SM00421">
    <property type="entry name" value="HTH_LUXR"/>
    <property type="match status" value="1"/>
</dbReference>
<gene>
    <name evidence="6" type="ORF">ENK44_15760</name>
</gene>
<reference evidence="6" key="1">
    <citation type="journal article" date="2020" name="mSystems">
        <title>Genome- and Community-Level Interaction Insights into Carbon Utilization and Element Cycling Functions of Hydrothermarchaeota in Hydrothermal Sediment.</title>
        <authorList>
            <person name="Zhou Z."/>
            <person name="Liu Y."/>
            <person name="Xu W."/>
            <person name="Pan J."/>
            <person name="Luo Z.H."/>
            <person name="Li M."/>
        </authorList>
    </citation>
    <scope>NUCLEOTIDE SEQUENCE [LARGE SCALE GENOMIC DNA]</scope>
    <source>
        <strain evidence="6">HyVt-577</strain>
    </source>
</reference>
<evidence type="ECO:0000256" key="3">
    <source>
        <dbReference type="PROSITE-ProRule" id="PRU00169"/>
    </source>
</evidence>
<dbReference type="CDD" id="cd17535">
    <property type="entry name" value="REC_NarL-like"/>
    <property type="match status" value="1"/>
</dbReference>
<dbReference type="GO" id="GO:0003677">
    <property type="term" value="F:DNA binding"/>
    <property type="evidence" value="ECO:0007669"/>
    <property type="project" value="UniProtKB-KW"/>
</dbReference>
<evidence type="ECO:0000256" key="1">
    <source>
        <dbReference type="ARBA" id="ARBA00022553"/>
    </source>
</evidence>
<proteinExistence type="predicted"/>
<dbReference type="InterPro" id="IPR016032">
    <property type="entry name" value="Sig_transdc_resp-reg_C-effctor"/>
</dbReference>
<dbReference type="InterPro" id="IPR011006">
    <property type="entry name" value="CheY-like_superfamily"/>
</dbReference>
<dbReference type="PROSITE" id="PS50110">
    <property type="entry name" value="RESPONSE_REGULATORY"/>
    <property type="match status" value="1"/>
</dbReference>
<dbReference type="SUPFAM" id="SSF46894">
    <property type="entry name" value="C-terminal effector domain of the bipartite response regulators"/>
    <property type="match status" value="1"/>
</dbReference>
<sequence>MTSTNNKPTTILIADDHPVIREGLIKIIEQNRQFKIIARATEGNEALRLLTEQHPDLAVLDISMPGKNGLDIIRKAKEENLSTNFIILTMYNDEEYFNAAMDLGVKGYLLKDNAVEELLSCLKVVADGHHYICPSISEYLIKQNANLKKIPAFNELTAAEKQILKLISQNKTSKQIAEKLFISVRTVQNHRNNICHKLDLHGPNKLLEFAIKNKSLL</sequence>
<protein>
    <submittedName>
        <fullName evidence="6">Response regulator transcription factor</fullName>
    </submittedName>
</protein>
<dbReference type="InterPro" id="IPR001789">
    <property type="entry name" value="Sig_transdc_resp-reg_receiver"/>
</dbReference>
<dbReference type="InterPro" id="IPR000792">
    <property type="entry name" value="Tscrpt_reg_LuxR_C"/>
</dbReference>
<dbReference type="InterPro" id="IPR058245">
    <property type="entry name" value="NreC/VraR/RcsB-like_REC"/>
</dbReference>
<accession>A0A7V4U3N3</accession>
<name>A0A7V4U3N3_CALAY</name>
<dbReference type="PRINTS" id="PR00038">
    <property type="entry name" value="HTHLUXR"/>
</dbReference>
<dbReference type="PANTHER" id="PTHR43214">
    <property type="entry name" value="TWO-COMPONENT RESPONSE REGULATOR"/>
    <property type="match status" value="1"/>
</dbReference>
<dbReference type="SMART" id="SM00448">
    <property type="entry name" value="REC"/>
    <property type="match status" value="1"/>
</dbReference>
<dbReference type="PANTHER" id="PTHR43214:SF43">
    <property type="entry name" value="TWO-COMPONENT RESPONSE REGULATOR"/>
    <property type="match status" value="1"/>
</dbReference>
<feature type="domain" description="HTH luxR-type" evidence="4">
    <location>
        <begin position="149"/>
        <end position="214"/>
    </location>
</feature>
<dbReference type="EMBL" id="DRQG01000147">
    <property type="protein sequence ID" value="HGY57164.1"/>
    <property type="molecule type" value="Genomic_DNA"/>
</dbReference>
<comment type="caution">
    <text evidence="6">The sequence shown here is derived from an EMBL/GenBank/DDBJ whole genome shotgun (WGS) entry which is preliminary data.</text>
</comment>
<dbReference type="SUPFAM" id="SSF52172">
    <property type="entry name" value="CheY-like"/>
    <property type="match status" value="1"/>
</dbReference>
<organism evidence="6">
    <name type="scientific">Caldithrix abyssi</name>
    <dbReference type="NCBI Taxonomy" id="187145"/>
    <lineage>
        <taxon>Bacteria</taxon>
        <taxon>Pseudomonadati</taxon>
        <taxon>Calditrichota</taxon>
        <taxon>Calditrichia</taxon>
        <taxon>Calditrichales</taxon>
        <taxon>Calditrichaceae</taxon>
        <taxon>Caldithrix</taxon>
    </lineage>
</organism>
<dbReference type="CDD" id="cd06170">
    <property type="entry name" value="LuxR_C_like"/>
    <property type="match status" value="1"/>
</dbReference>
<evidence type="ECO:0000313" key="6">
    <source>
        <dbReference type="EMBL" id="HGY57164.1"/>
    </source>
</evidence>
<evidence type="ECO:0000256" key="2">
    <source>
        <dbReference type="ARBA" id="ARBA00023125"/>
    </source>
</evidence>
<evidence type="ECO:0000259" key="5">
    <source>
        <dbReference type="PROSITE" id="PS50110"/>
    </source>
</evidence>
<dbReference type="Pfam" id="PF00196">
    <property type="entry name" value="GerE"/>
    <property type="match status" value="1"/>
</dbReference>
<dbReference type="GO" id="GO:0000160">
    <property type="term" value="P:phosphorelay signal transduction system"/>
    <property type="evidence" value="ECO:0007669"/>
    <property type="project" value="InterPro"/>
</dbReference>
<dbReference type="Gene3D" id="3.40.50.2300">
    <property type="match status" value="1"/>
</dbReference>
<keyword evidence="1 3" id="KW-0597">Phosphoprotein</keyword>
<feature type="modified residue" description="4-aspartylphosphate" evidence="3">
    <location>
        <position position="61"/>
    </location>
</feature>
<dbReference type="InterPro" id="IPR039420">
    <property type="entry name" value="WalR-like"/>
</dbReference>